<dbReference type="Proteomes" id="UP000005756">
    <property type="component" value="Unassembled WGS sequence"/>
</dbReference>
<dbReference type="AlphaFoldDB" id="A0A265DX40"/>
<evidence type="ECO:0000259" key="1">
    <source>
        <dbReference type="Pfam" id="PF13175"/>
    </source>
</evidence>
<evidence type="ECO:0000313" key="4">
    <source>
        <dbReference type="EMBL" id="OZT73904.1"/>
    </source>
</evidence>
<evidence type="ECO:0000313" key="3">
    <source>
        <dbReference type="EMBL" id="EHJ91467.1"/>
    </source>
</evidence>
<dbReference type="Pfam" id="PF13175">
    <property type="entry name" value="AAA_15"/>
    <property type="match status" value="2"/>
</dbReference>
<evidence type="ECO:0000259" key="2">
    <source>
        <dbReference type="Pfam" id="PF20469"/>
    </source>
</evidence>
<gene>
    <name evidence="4" type="ORF">CE457_10590</name>
    <name evidence="3" type="ORF">KUC_3910</name>
</gene>
<dbReference type="Proteomes" id="UP000216538">
    <property type="component" value="Unassembled WGS sequence"/>
</dbReference>
<dbReference type="InterPro" id="IPR034139">
    <property type="entry name" value="TOPRIM_OLD"/>
</dbReference>
<keyword evidence="4" id="KW-0255">Endonuclease</keyword>
<dbReference type="GO" id="GO:0004519">
    <property type="term" value="F:endonuclease activity"/>
    <property type="evidence" value="ECO:0007669"/>
    <property type="project" value="UniProtKB-KW"/>
</dbReference>
<dbReference type="OrthoDB" id="3322489at2"/>
<feature type="domain" description="Endonuclease GajA/Old nuclease/RecF-like AAA" evidence="1">
    <location>
        <begin position="207"/>
        <end position="339"/>
    </location>
</feature>
<keyword evidence="4" id="KW-0378">Hydrolase</keyword>
<accession>A0A265DX40</accession>
<feature type="domain" description="OLD protein-like TOPRIM" evidence="2">
    <location>
        <begin position="388"/>
        <end position="452"/>
    </location>
</feature>
<reference evidence="4 6" key="2">
    <citation type="submission" date="2017-07" db="EMBL/GenBank/DDBJ databases">
        <title>Shotgun whole genome sequences of three halophilic bacterial isolates.</title>
        <authorList>
            <person name="Pozzo T."/>
            <person name="Higdon S.M."/>
            <person name="Quillaguaman J."/>
        </authorList>
    </citation>
    <scope>NUCLEOTIDE SEQUENCE [LARGE SCALE GENOMIC DNA]</scope>
    <source>
        <strain evidence="4 6">LC1</strain>
    </source>
</reference>
<dbReference type="RefSeq" id="WP_007114838.1">
    <property type="nucleotide sequence ID" value="NZ_JH393260.1"/>
</dbReference>
<reference evidence="3 5" key="1">
    <citation type="submission" date="2011-10" db="EMBL/GenBank/DDBJ databases">
        <authorList>
            <person name="Quillaguamn J."/>
            <person name="Guzmn D."/>
            <person name="Balderrama-Subieta A."/>
            <person name="Cardona-Ortuo C."/>
            <person name="Guevara-Martnez M."/>
            <person name="Callisaya-Quispe N."/>
        </authorList>
    </citation>
    <scope>NUCLEOTIDE SEQUENCE [LARGE SCALE GENOMIC DNA]</scope>
    <source>
        <strain evidence="3 5">LC1</strain>
    </source>
</reference>
<dbReference type="Gene3D" id="3.40.50.300">
    <property type="entry name" value="P-loop containing nucleotide triphosphate hydrolases"/>
    <property type="match status" value="1"/>
</dbReference>
<sequence>MYLSRIKIENFRNFSNLDVALDGNIVVVGENRVGKSNLLYAIRLIFDPSLPDSARQLGLDDFWDGLGEPDEDDKIVVAVEIKDFDDDLDILAEMTDFRLDDDPETVRLTYEFRPRGDLEGSPASEDEYEFVCYGGESDTKTFGHAQRRRITMEVLPALRDAEGDLATWRRSPLRPLIESAFRGVERNELEEIKDAVQAATARLGDFEAVKELEEKLGTRFAEMSGPKQDIKPRLGFGATEATRLYRNIRLLIDDGQRAINDASLGSANIVFLTLKSLELQRQMNENLRDHTLLAIEEPEAHLHPHLQRSVYRNLFEDIGGDDESTPLSILLTTHSPHIASVAPLRSLVLLKETADDGAVGHSTASISLSEADEEDLARYLDVTRAEMMFARGIILVEGDAEKFLLPVLAETIGHPLDHAGITVCSVAGTNFKPYAKFLTALDIPFSIVTDWDPVEGKNPLGMNRALKLIAAMEHERAGDEPVEVVNELKELAKNEDDFSDRCENFGVFTNTHTLEVDLFIDEDFTAEIIAVLREQKWSQERRNWIDGWEVDRDTLDVENYLKLIESVGKGRFAQRLASRIEGIEPPAYIKRAIEFVADRV</sequence>
<name>A0A265DX40_9GAMM</name>
<dbReference type="EMBL" id="NPEY01000007">
    <property type="protein sequence ID" value="OZT73904.1"/>
    <property type="molecule type" value="Genomic_DNA"/>
</dbReference>
<protein>
    <submittedName>
        <fullName evidence="4">ATP-dependent endonuclease</fullName>
    </submittedName>
</protein>
<dbReference type="PANTHER" id="PTHR43581:SF4">
    <property type="entry name" value="ATP_GTP PHOSPHATASE"/>
    <property type="match status" value="1"/>
</dbReference>
<feature type="domain" description="Endonuclease GajA/Old nuclease/RecF-like AAA" evidence="1">
    <location>
        <begin position="1"/>
        <end position="112"/>
    </location>
</feature>
<dbReference type="InterPro" id="IPR041685">
    <property type="entry name" value="AAA_GajA/Old/RecF-like"/>
</dbReference>
<dbReference type="CDD" id="cd01026">
    <property type="entry name" value="TOPRIM_OLD"/>
    <property type="match status" value="1"/>
</dbReference>
<dbReference type="SUPFAM" id="SSF52540">
    <property type="entry name" value="P-loop containing nucleoside triphosphate hydrolases"/>
    <property type="match status" value="1"/>
</dbReference>
<dbReference type="PANTHER" id="PTHR43581">
    <property type="entry name" value="ATP/GTP PHOSPHATASE"/>
    <property type="match status" value="1"/>
</dbReference>
<evidence type="ECO:0000313" key="6">
    <source>
        <dbReference type="Proteomes" id="UP000216538"/>
    </source>
</evidence>
<evidence type="ECO:0000313" key="5">
    <source>
        <dbReference type="Proteomes" id="UP000005756"/>
    </source>
</evidence>
<dbReference type="STRING" id="1072583.KUC_3910"/>
<dbReference type="EMBL" id="JH393260">
    <property type="protein sequence ID" value="EHJ91467.1"/>
    <property type="molecule type" value="Genomic_DNA"/>
</dbReference>
<organism evidence="3 5">
    <name type="scientific">Vreelandella boliviensis LC1</name>
    <dbReference type="NCBI Taxonomy" id="1072583"/>
    <lineage>
        <taxon>Bacteria</taxon>
        <taxon>Pseudomonadati</taxon>
        <taxon>Pseudomonadota</taxon>
        <taxon>Gammaproteobacteria</taxon>
        <taxon>Oceanospirillales</taxon>
        <taxon>Halomonadaceae</taxon>
        <taxon>Vreelandella</taxon>
    </lineage>
</organism>
<dbReference type="InterPro" id="IPR027417">
    <property type="entry name" value="P-loop_NTPase"/>
</dbReference>
<keyword evidence="6" id="KW-1185">Reference proteome</keyword>
<proteinExistence type="predicted"/>
<keyword evidence="4" id="KW-0540">Nuclease</keyword>
<dbReference type="InterPro" id="IPR051396">
    <property type="entry name" value="Bact_Antivir_Def_Nuclease"/>
</dbReference>
<dbReference type="Pfam" id="PF20469">
    <property type="entry name" value="OLD-like_TOPRIM"/>
    <property type="match status" value="1"/>
</dbReference>